<dbReference type="Pfam" id="PF13560">
    <property type="entry name" value="HTH_31"/>
    <property type="match status" value="1"/>
</dbReference>
<dbReference type="InterPro" id="IPR001387">
    <property type="entry name" value="Cro/C1-type_HTH"/>
</dbReference>
<dbReference type="CDD" id="cd00093">
    <property type="entry name" value="HTH_XRE"/>
    <property type="match status" value="1"/>
</dbReference>
<sequence length="91" mass="9764">MSDTPTMRHIPPAQFGPTLRAARLRARLGLRAVAAACGSSYGYLGMLERGERSPSTVMAEDLIRVLKLTGADAQIVRDSAVALVGRDAVRR</sequence>
<accession>A0ABU5JAV9</accession>
<organism evidence="2 3">
    <name type="scientific">Micromonospora sicca</name>
    <dbReference type="NCBI Taxonomy" id="2202420"/>
    <lineage>
        <taxon>Bacteria</taxon>
        <taxon>Bacillati</taxon>
        <taxon>Actinomycetota</taxon>
        <taxon>Actinomycetes</taxon>
        <taxon>Micromonosporales</taxon>
        <taxon>Micromonosporaceae</taxon>
        <taxon>Micromonospora</taxon>
    </lineage>
</organism>
<dbReference type="Gene3D" id="1.10.260.40">
    <property type="entry name" value="lambda repressor-like DNA-binding domains"/>
    <property type="match status" value="1"/>
</dbReference>
<dbReference type="EMBL" id="JAXOTQ010000009">
    <property type="protein sequence ID" value="MDZ5489683.1"/>
    <property type="molecule type" value="Genomic_DNA"/>
</dbReference>
<feature type="domain" description="HTH cro/C1-type" evidence="1">
    <location>
        <begin position="19"/>
        <end position="73"/>
    </location>
</feature>
<evidence type="ECO:0000259" key="1">
    <source>
        <dbReference type="PROSITE" id="PS50943"/>
    </source>
</evidence>
<dbReference type="PROSITE" id="PS50943">
    <property type="entry name" value="HTH_CROC1"/>
    <property type="match status" value="1"/>
</dbReference>
<protein>
    <submittedName>
        <fullName evidence="2">Helix-turn-helix transcriptional regulator</fullName>
    </submittedName>
</protein>
<keyword evidence="3" id="KW-1185">Reference proteome</keyword>
<proteinExistence type="predicted"/>
<comment type="caution">
    <text evidence="2">The sequence shown here is derived from an EMBL/GenBank/DDBJ whole genome shotgun (WGS) entry which is preliminary data.</text>
</comment>
<dbReference type="SMART" id="SM00530">
    <property type="entry name" value="HTH_XRE"/>
    <property type="match status" value="1"/>
</dbReference>
<gene>
    <name evidence="2" type="ORF">U2F25_09425</name>
</gene>
<evidence type="ECO:0000313" key="2">
    <source>
        <dbReference type="EMBL" id="MDZ5489683.1"/>
    </source>
</evidence>
<evidence type="ECO:0000313" key="3">
    <source>
        <dbReference type="Proteomes" id="UP001290101"/>
    </source>
</evidence>
<dbReference type="InterPro" id="IPR010982">
    <property type="entry name" value="Lambda_DNA-bd_dom_sf"/>
</dbReference>
<name>A0ABU5JAV9_9ACTN</name>
<dbReference type="RefSeq" id="WP_322439974.1">
    <property type="nucleotide sequence ID" value="NZ_JAXOTQ010000009.1"/>
</dbReference>
<dbReference type="SUPFAM" id="SSF47413">
    <property type="entry name" value="lambda repressor-like DNA-binding domains"/>
    <property type="match status" value="1"/>
</dbReference>
<reference evidence="2 3" key="1">
    <citation type="submission" date="2023-12" db="EMBL/GenBank/DDBJ databases">
        <title>Micromonospora sp. nov., isolated from Atacama Desert.</title>
        <authorList>
            <person name="Carro L."/>
            <person name="Golinska P."/>
            <person name="Klenk H.-P."/>
            <person name="Goodfellow M."/>
        </authorList>
    </citation>
    <scope>NUCLEOTIDE SEQUENCE [LARGE SCALE GENOMIC DNA]</scope>
    <source>
        <strain evidence="2 3">4G53</strain>
    </source>
</reference>
<dbReference type="Proteomes" id="UP001290101">
    <property type="component" value="Unassembled WGS sequence"/>
</dbReference>